<dbReference type="OrthoDB" id="446683at2759"/>
<dbReference type="InterPro" id="IPR052558">
    <property type="entry name" value="Siderophore_Hydrolase_D"/>
</dbReference>
<name>A0A1Y1YI57_9PLEO</name>
<sequence>MVQVGNWFFSPLVQSFPTNVFPNSALWSVTPAAGAPADLNYQIQVSWPLEWSQRNTNSTVETMYILDGNALGFGAAEAFRRRRPVEFNQPDTIVVSIGYPIGDAIQTPGAPYSPQRSIDFQPPVCLNCSQPAAPGVRSGAEDFISFIDKSLRPFVKHHVFPATKFNRDAIYGHSFGGLFTLYAMISHPKLFDTFLSASPALFWNDGYILSNLTLLEAHRLNNKTKPALQITYGGLEQFPKRRPGESDADWAFRESLLMSMKMTDYCNQLYSSLKASKNLRDVNLNVYPNSYHAMVGGAAISDGIDYFLYN</sequence>
<evidence type="ECO:0000313" key="3">
    <source>
        <dbReference type="EMBL" id="ORX97618.1"/>
    </source>
</evidence>
<dbReference type="PANTHER" id="PTHR40841:SF2">
    <property type="entry name" value="SIDEROPHORE-DEGRADING ESTERASE (EUROFUNG)"/>
    <property type="match status" value="1"/>
</dbReference>
<keyword evidence="4" id="KW-1185">Reference proteome</keyword>
<proteinExistence type="inferred from homology"/>
<dbReference type="InterPro" id="IPR029058">
    <property type="entry name" value="AB_hydrolase_fold"/>
</dbReference>
<gene>
    <name evidence="3" type="ORF">BCR34DRAFT_496710</name>
</gene>
<comment type="similarity">
    <text evidence="1">Belongs to the esterase D family.</text>
</comment>
<evidence type="ECO:0000256" key="2">
    <source>
        <dbReference type="ARBA" id="ARBA00022801"/>
    </source>
</evidence>
<dbReference type="PANTHER" id="PTHR40841">
    <property type="entry name" value="SIDEROPHORE TRIACETYLFUSARININE C ESTERASE"/>
    <property type="match status" value="1"/>
</dbReference>
<dbReference type="Gene3D" id="3.40.50.1820">
    <property type="entry name" value="alpha/beta hydrolase"/>
    <property type="match status" value="1"/>
</dbReference>
<dbReference type="EMBL" id="MCFA01000231">
    <property type="protein sequence ID" value="ORX97618.1"/>
    <property type="molecule type" value="Genomic_DNA"/>
</dbReference>
<evidence type="ECO:0000256" key="1">
    <source>
        <dbReference type="ARBA" id="ARBA00005622"/>
    </source>
</evidence>
<organism evidence="3 4">
    <name type="scientific">Clohesyomyces aquaticus</name>
    <dbReference type="NCBI Taxonomy" id="1231657"/>
    <lineage>
        <taxon>Eukaryota</taxon>
        <taxon>Fungi</taxon>
        <taxon>Dikarya</taxon>
        <taxon>Ascomycota</taxon>
        <taxon>Pezizomycotina</taxon>
        <taxon>Dothideomycetes</taxon>
        <taxon>Pleosporomycetidae</taxon>
        <taxon>Pleosporales</taxon>
        <taxon>Lindgomycetaceae</taxon>
        <taxon>Clohesyomyces</taxon>
    </lineage>
</organism>
<reference evidence="3 4" key="1">
    <citation type="submission" date="2016-07" db="EMBL/GenBank/DDBJ databases">
        <title>Pervasive Adenine N6-methylation of Active Genes in Fungi.</title>
        <authorList>
            <consortium name="DOE Joint Genome Institute"/>
            <person name="Mondo S.J."/>
            <person name="Dannebaum R.O."/>
            <person name="Kuo R.C."/>
            <person name="Labutti K."/>
            <person name="Haridas S."/>
            <person name="Kuo A."/>
            <person name="Salamov A."/>
            <person name="Ahrendt S.R."/>
            <person name="Lipzen A."/>
            <person name="Sullivan W."/>
            <person name="Andreopoulos W.B."/>
            <person name="Clum A."/>
            <person name="Lindquist E."/>
            <person name="Daum C."/>
            <person name="Ramamoorthy G.K."/>
            <person name="Gryganskyi A."/>
            <person name="Culley D."/>
            <person name="Magnuson J.K."/>
            <person name="James T.Y."/>
            <person name="O'Malley M.A."/>
            <person name="Stajich J.E."/>
            <person name="Spatafora J.W."/>
            <person name="Visel A."/>
            <person name="Grigoriev I.V."/>
        </authorList>
    </citation>
    <scope>NUCLEOTIDE SEQUENCE [LARGE SCALE GENOMIC DNA]</scope>
    <source>
        <strain evidence="3 4">CBS 115471</strain>
    </source>
</reference>
<dbReference type="Proteomes" id="UP000193144">
    <property type="component" value="Unassembled WGS sequence"/>
</dbReference>
<evidence type="ECO:0000313" key="4">
    <source>
        <dbReference type="Proteomes" id="UP000193144"/>
    </source>
</evidence>
<protein>
    <submittedName>
        <fullName evidence="3">Alpha/Beta hydrolase protein</fullName>
    </submittedName>
</protein>
<accession>A0A1Y1YI57</accession>
<dbReference type="GO" id="GO:0016788">
    <property type="term" value="F:hydrolase activity, acting on ester bonds"/>
    <property type="evidence" value="ECO:0007669"/>
    <property type="project" value="TreeGrafter"/>
</dbReference>
<dbReference type="Pfam" id="PF00756">
    <property type="entry name" value="Esterase"/>
    <property type="match status" value="1"/>
</dbReference>
<dbReference type="InterPro" id="IPR000801">
    <property type="entry name" value="Esterase-like"/>
</dbReference>
<dbReference type="SUPFAM" id="SSF53474">
    <property type="entry name" value="alpha/beta-Hydrolases"/>
    <property type="match status" value="1"/>
</dbReference>
<dbReference type="AlphaFoldDB" id="A0A1Y1YI57"/>
<keyword evidence="2 3" id="KW-0378">Hydrolase</keyword>
<comment type="caution">
    <text evidence="3">The sequence shown here is derived from an EMBL/GenBank/DDBJ whole genome shotgun (WGS) entry which is preliminary data.</text>
</comment>